<evidence type="ECO:0000313" key="1">
    <source>
        <dbReference type="EMBL" id="MFC4062747.1"/>
    </source>
</evidence>
<sequence>MARHRSWLGEGPQVAPRQMAMFFALLALLSAVALQWAPPQRQPI</sequence>
<accession>A0ABV8IFE6</accession>
<gene>
    <name evidence="1" type="ORF">ACFOWE_31020</name>
</gene>
<proteinExistence type="predicted"/>
<organism evidence="1 2">
    <name type="scientific">Planomonospora corallina</name>
    <dbReference type="NCBI Taxonomy" id="1806052"/>
    <lineage>
        <taxon>Bacteria</taxon>
        <taxon>Bacillati</taxon>
        <taxon>Actinomycetota</taxon>
        <taxon>Actinomycetes</taxon>
        <taxon>Streptosporangiales</taxon>
        <taxon>Streptosporangiaceae</taxon>
        <taxon>Planomonospora</taxon>
    </lineage>
</organism>
<evidence type="ECO:0000313" key="2">
    <source>
        <dbReference type="Proteomes" id="UP001595850"/>
    </source>
</evidence>
<dbReference type="EMBL" id="JBHSBM010000059">
    <property type="protein sequence ID" value="MFC4062747.1"/>
    <property type="molecule type" value="Genomic_DNA"/>
</dbReference>
<comment type="caution">
    <text evidence="1">The sequence shown here is derived from an EMBL/GenBank/DDBJ whole genome shotgun (WGS) entry which is preliminary data.</text>
</comment>
<name>A0ABV8IFE6_9ACTN</name>
<keyword evidence="2" id="KW-1185">Reference proteome</keyword>
<protein>
    <submittedName>
        <fullName evidence="1">Uncharacterized protein</fullName>
    </submittedName>
</protein>
<reference evidence="2" key="1">
    <citation type="journal article" date="2019" name="Int. J. Syst. Evol. Microbiol.">
        <title>The Global Catalogue of Microorganisms (GCM) 10K type strain sequencing project: providing services to taxonomists for standard genome sequencing and annotation.</title>
        <authorList>
            <consortium name="The Broad Institute Genomics Platform"/>
            <consortium name="The Broad Institute Genome Sequencing Center for Infectious Disease"/>
            <person name="Wu L."/>
            <person name="Ma J."/>
        </authorList>
    </citation>
    <scope>NUCLEOTIDE SEQUENCE [LARGE SCALE GENOMIC DNA]</scope>
    <source>
        <strain evidence="2">TBRC 4489</strain>
    </source>
</reference>
<dbReference type="Proteomes" id="UP001595850">
    <property type="component" value="Unassembled WGS sequence"/>
</dbReference>
<dbReference type="RefSeq" id="WP_377294142.1">
    <property type="nucleotide sequence ID" value="NZ_JBHSBM010000059.1"/>
</dbReference>